<accession>A0AAE2W3C5</accession>
<proteinExistence type="predicted"/>
<dbReference type="RefSeq" id="WP_203243684.1">
    <property type="nucleotide sequence ID" value="NZ_JAFBRH010000015.1"/>
</dbReference>
<name>A0AAE2W3C5_9RHOB</name>
<sequence>MSNKPTHDILLAENYEAADGEEKAYFTNIGSAWQKDSGAISCEMRDGLAVSGRFVILPKKAKDEA</sequence>
<dbReference type="Proteomes" id="UP000732193">
    <property type="component" value="Unassembled WGS sequence"/>
</dbReference>
<dbReference type="AlphaFoldDB" id="A0AAE2W3C5"/>
<dbReference type="EMBL" id="JAFBRM010000015">
    <property type="protein sequence ID" value="MBM1715982.1"/>
    <property type="molecule type" value="Genomic_DNA"/>
</dbReference>
<keyword evidence="2" id="KW-1185">Reference proteome</keyword>
<protein>
    <submittedName>
        <fullName evidence="1">Uncharacterized protein</fullName>
    </submittedName>
</protein>
<reference evidence="1 2" key="1">
    <citation type="submission" date="2021-01" db="EMBL/GenBank/DDBJ databases">
        <title>Diatom-associated Roseobacters Show Island Model of Population Structure.</title>
        <authorList>
            <person name="Qu L."/>
            <person name="Feng X."/>
            <person name="Chen Y."/>
            <person name="Li L."/>
            <person name="Wang X."/>
            <person name="Hu Z."/>
            <person name="Wang H."/>
            <person name="Luo H."/>
        </authorList>
    </citation>
    <scope>NUCLEOTIDE SEQUENCE [LARGE SCALE GENOMIC DNA]</scope>
    <source>
        <strain evidence="1 2">TR60-84</strain>
    </source>
</reference>
<organism evidence="1 2">
    <name type="scientific">Sulfitobacter geojensis</name>
    <dbReference type="NCBI Taxonomy" id="1342299"/>
    <lineage>
        <taxon>Bacteria</taxon>
        <taxon>Pseudomonadati</taxon>
        <taxon>Pseudomonadota</taxon>
        <taxon>Alphaproteobacteria</taxon>
        <taxon>Rhodobacterales</taxon>
        <taxon>Roseobacteraceae</taxon>
        <taxon>Sulfitobacter</taxon>
    </lineage>
</organism>
<evidence type="ECO:0000313" key="1">
    <source>
        <dbReference type="EMBL" id="MBM1715982.1"/>
    </source>
</evidence>
<gene>
    <name evidence="1" type="ORF">JQV55_20600</name>
</gene>
<evidence type="ECO:0000313" key="2">
    <source>
        <dbReference type="Proteomes" id="UP000732193"/>
    </source>
</evidence>
<comment type="caution">
    <text evidence="1">The sequence shown here is derived from an EMBL/GenBank/DDBJ whole genome shotgun (WGS) entry which is preliminary data.</text>
</comment>